<evidence type="ECO:0000313" key="1">
    <source>
        <dbReference type="EMBL" id="HJG87483.1"/>
    </source>
</evidence>
<proteinExistence type="predicted"/>
<comment type="caution">
    <text evidence="1">The sequence shown here is derived from an EMBL/GenBank/DDBJ whole genome shotgun (WGS) entry which is preliminary data.</text>
</comment>
<dbReference type="EMBL" id="DYUC01000106">
    <property type="protein sequence ID" value="HJG87483.1"/>
    <property type="molecule type" value="Genomic_DNA"/>
</dbReference>
<gene>
    <name evidence="1" type="ORF">K8V01_10755</name>
</gene>
<organism evidence="1 2">
    <name type="scientific">Pseudoflavonifractor capillosus</name>
    <dbReference type="NCBI Taxonomy" id="106588"/>
    <lineage>
        <taxon>Bacteria</taxon>
        <taxon>Bacillati</taxon>
        <taxon>Bacillota</taxon>
        <taxon>Clostridia</taxon>
        <taxon>Eubacteriales</taxon>
        <taxon>Oscillospiraceae</taxon>
        <taxon>Pseudoflavonifractor</taxon>
    </lineage>
</organism>
<protein>
    <submittedName>
        <fullName evidence="1">Uncharacterized protein</fullName>
    </submittedName>
</protein>
<reference evidence="1" key="1">
    <citation type="journal article" date="2021" name="PeerJ">
        <title>Extensive microbial diversity within the chicken gut microbiome revealed by metagenomics and culture.</title>
        <authorList>
            <person name="Gilroy R."/>
            <person name="Ravi A."/>
            <person name="Getino M."/>
            <person name="Pursley I."/>
            <person name="Horton D.L."/>
            <person name="Alikhan N.F."/>
            <person name="Baker D."/>
            <person name="Gharbi K."/>
            <person name="Hall N."/>
            <person name="Watson M."/>
            <person name="Adriaenssens E.M."/>
            <person name="Foster-Nyarko E."/>
            <person name="Jarju S."/>
            <person name="Secka A."/>
            <person name="Antonio M."/>
            <person name="Oren A."/>
            <person name="Chaudhuri R.R."/>
            <person name="La Ragione R."/>
            <person name="Hildebrand F."/>
            <person name="Pallen M.J."/>
        </authorList>
    </citation>
    <scope>NUCLEOTIDE SEQUENCE</scope>
    <source>
        <strain evidence="1">CHK179-5677</strain>
    </source>
</reference>
<evidence type="ECO:0000313" key="2">
    <source>
        <dbReference type="Proteomes" id="UP000760668"/>
    </source>
</evidence>
<sequence>MSTEDKTIAKTLAEAISALPDGKREYLIGYAEGVAAMAEAAKERTNGETEPRQ</sequence>
<dbReference type="Proteomes" id="UP000760668">
    <property type="component" value="Unassembled WGS sequence"/>
</dbReference>
<name>A0A921MMS8_9FIRM</name>
<dbReference type="RefSeq" id="WP_294756000.1">
    <property type="nucleotide sequence ID" value="NZ_DYUC01000106.1"/>
</dbReference>
<accession>A0A921MMS8</accession>
<dbReference type="AlphaFoldDB" id="A0A921MMS8"/>
<reference evidence="1" key="2">
    <citation type="submission" date="2021-09" db="EMBL/GenBank/DDBJ databases">
        <authorList>
            <person name="Gilroy R."/>
        </authorList>
    </citation>
    <scope>NUCLEOTIDE SEQUENCE</scope>
    <source>
        <strain evidence="1">CHK179-5677</strain>
    </source>
</reference>